<accession>R0GU48</accession>
<evidence type="ECO:0000313" key="1">
    <source>
        <dbReference type="EMBL" id="EOA39457.1"/>
    </source>
</evidence>
<sequence>MKTTGQGRVGYTRLPLPSAFPDGSELCLPSHEGRSKEQMALTALVFTSSLSFGNTLPSFFLNGFTSLELIFFSL</sequence>
<gene>
    <name evidence="1" type="ORF">CARUB_v10012661mg</name>
</gene>
<proteinExistence type="predicted"/>
<keyword evidence="2" id="KW-1185">Reference proteome</keyword>
<dbReference type="AlphaFoldDB" id="R0GU48"/>
<dbReference type="EMBL" id="KB870805">
    <property type="protein sequence ID" value="EOA39457.1"/>
    <property type="molecule type" value="Genomic_DNA"/>
</dbReference>
<organism evidence="1 2">
    <name type="scientific">Capsella rubella</name>
    <dbReference type="NCBI Taxonomy" id="81985"/>
    <lineage>
        <taxon>Eukaryota</taxon>
        <taxon>Viridiplantae</taxon>
        <taxon>Streptophyta</taxon>
        <taxon>Embryophyta</taxon>
        <taxon>Tracheophyta</taxon>
        <taxon>Spermatophyta</taxon>
        <taxon>Magnoliopsida</taxon>
        <taxon>eudicotyledons</taxon>
        <taxon>Gunneridae</taxon>
        <taxon>Pentapetalae</taxon>
        <taxon>rosids</taxon>
        <taxon>malvids</taxon>
        <taxon>Brassicales</taxon>
        <taxon>Brassicaceae</taxon>
        <taxon>Camelineae</taxon>
        <taxon>Capsella</taxon>
    </lineage>
</organism>
<evidence type="ECO:0000313" key="2">
    <source>
        <dbReference type="Proteomes" id="UP000029121"/>
    </source>
</evidence>
<dbReference type="Proteomes" id="UP000029121">
    <property type="component" value="Unassembled WGS sequence"/>
</dbReference>
<name>R0GU48_9BRAS</name>
<protein>
    <submittedName>
        <fullName evidence="1">Uncharacterized protein</fullName>
    </submittedName>
</protein>
<reference evidence="2" key="1">
    <citation type="journal article" date="2013" name="Nat. Genet.">
        <title>The Capsella rubella genome and the genomic consequences of rapid mating system evolution.</title>
        <authorList>
            <person name="Slotte T."/>
            <person name="Hazzouri K.M."/>
            <person name="Agren J.A."/>
            <person name="Koenig D."/>
            <person name="Maumus F."/>
            <person name="Guo Y.L."/>
            <person name="Steige K."/>
            <person name="Platts A.E."/>
            <person name="Escobar J.S."/>
            <person name="Newman L.K."/>
            <person name="Wang W."/>
            <person name="Mandakova T."/>
            <person name="Vello E."/>
            <person name="Smith L.M."/>
            <person name="Henz S.R."/>
            <person name="Steffen J."/>
            <person name="Takuno S."/>
            <person name="Brandvain Y."/>
            <person name="Coop G."/>
            <person name="Andolfatto P."/>
            <person name="Hu T.T."/>
            <person name="Blanchette M."/>
            <person name="Clark R.M."/>
            <person name="Quesneville H."/>
            <person name="Nordborg M."/>
            <person name="Gaut B.S."/>
            <person name="Lysak M.A."/>
            <person name="Jenkins J."/>
            <person name="Grimwood J."/>
            <person name="Chapman J."/>
            <person name="Prochnik S."/>
            <person name="Shu S."/>
            <person name="Rokhsar D."/>
            <person name="Schmutz J."/>
            <person name="Weigel D."/>
            <person name="Wright S.I."/>
        </authorList>
    </citation>
    <scope>NUCLEOTIDE SEQUENCE [LARGE SCALE GENOMIC DNA]</scope>
    <source>
        <strain evidence="2">cv. Monte Gargano</strain>
    </source>
</reference>